<evidence type="ECO:0000256" key="9">
    <source>
        <dbReference type="ARBA" id="ARBA00023310"/>
    </source>
</evidence>
<name>A0A2G3AKP8_CAPAN</name>
<dbReference type="Gene3D" id="2.40.30.20">
    <property type="match status" value="1"/>
</dbReference>
<keyword evidence="6" id="KW-0406">Ion transport</keyword>
<dbReference type="AlphaFoldDB" id="A0A2G3AKP8"/>
<dbReference type="CDD" id="cd18116">
    <property type="entry name" value="ATP-synt_F1_alpha_N"/>
    <property type="match status" value="1"/>
</dbReference>
<dbReference type="GO" id="GO:0045259">
    <property type="term" value="C:proton-transporting ATP synthase complex"/>
    <property type="evidence" value="ECO:0007669"/>
    <property type="project" value="UniProtKB-KW"/>
</dbReference>
<keyword evidence="7" id="KW-0472">Membrane</keyword>
<dbReference type="InterPro" id="IPR036121">
    <property type="entry name" value="ATPase_F1/V1/A1_a/bsu_N_sf"/>
</dbReference>
<dbReference type="Pfam" id="PF02874">
    <property type="entry name" value="ATP-synt_ab_N"/>
    <property type="match status" value="1"/>
</dbReference>
<evidence type="ECO:0000256" key="3">
    <source>
        <dbReference type="ARBA" id="ARBA00022741"/>
    </source>
</evidence>
<evidence type="ECO:0000256" key="5">
    <source>
        <dbReference type="ARBA" id="ARBA00022840"/>
    </source>
</evidence>
<dbReference type="PANTHER" id="PTHR48082">
    <property type="entry name" value="ATP SYNTHASE SUBUNIT ALPHA, MITOCHONDRIAL"/>
    <property type="match status" value="1"/>
</dbReference>
<dbReference type="EMBL" id="AYRZ02000001">
    <property type="protein sequence ID" value="PHT94733.1"/>
    <property type="molecule type" value="Genomic_DNA"/>
</dbReference>
<dbReference type="Proteomes" id="UP000222542">
    <property type="component" value="Unassembled WGS sequence"/>
</dbReference>
<feature type="domain" description="ATPase F1/V1/A1 complex alpha/beta subunit N-terminal" evidence="10">
    <location>
        <begin position="28"/>
        <end position="83"/>
    </location>
</feature>
<dbReference type="InterPro" id="IPR005294">
    <property type="entry name" value="ATP_synth_F1_asu"/>
</dbReference>
<reference evidence="11 12" key="2">
    <citation type="journal article" date="2017" name="Genome Biol.">
        <title>New reference genome sequences of hot pepper reveal the massive evolution of plant disease-resistance genes by retroduplication.</title>
        <authorList>
            <person name="Kim S."/>
            <person name="Park J."/>
            <person name="Yeom S.I."/>
            <person name="Kim Y.M."/>
            <person name="Seo E."/>
            <person name="Kim K.T."/>
            <person name="Kim M.S."/>
            <person name="Lee J.M."/>
            <person name="Cheong K."/>
            <person name="Shin H.S."/>
            <person name="Kim S.B."/>
            <person name="Han K."/>
            <person name="Lee J."/>
            <person name="Park M."/>
            <person name="Lee H.A."/>
            <person name="Lee H.Y."/>
            <person name="Lee Y."/>
            <person name="Oh S."/>
            <person name="Lee J.H."/>
            <person name="Choi E."/>
            <person name="Choi E."/>
            <person name="Lee S.E."/>
            <person name="Jeon J."/>
            <person name="Kim H."/>
            <person name="Choi G."/>
            <person name="Song H."/>
            <person name="Lee J."/>
            <person name="Lee S.C."/>
            <person name="Kwon J.K."/>
            <person name="Lee H.Y."/>
            <person name="Koo N."/>
            <person name="Hong Y."/>
            <person name="Kim R.W."/>
            <person name="Kang W.H."/>
            <person name="Huh J.H."/>
            <person name="Kang B.C."/>
            <person name="Yang T.J."/>
            <person name="Lee Y.H."/>
            <person name="Bennetzen J.L."/>
            <person name="Choi D."/>
        </authorList>
    </citation>
    <scope>NUCLEOTIDE SEQUENCE [LARGE SCALE GENOMIC DNA]</scope>
    <source>
        <strain evidence="12">cv. CM334</strain>
    </source>
</reference>
<comment type="similarity">
    <text evidence="1">Belongs to the ATPase alpha/beta chains family.</text>
</comment>
<gene>
    <name evidence="11" type="ORF">T459_02615</name>
</gene>
<evidence type="ECO:0000256" key="4">
    <source>
        <dbReference type="ARBA" id="ARBA00022781"/>
    </source>
</evidence>
<evidence type="ECO:0000259" key="10">
    <source>
        <dbReference type="Pfam" id="PF02874"/>
    </source>
</evidence>
<dbReference type="PANTHER" id="PTHR48082:SF2">
    <property type="entry name" value="ATP SYNTHASE SUBUNIT ALPHA, MITOCHONDRIAL"/>
    <property type="match status" value="1"/>
</dbReference>
<evidence type="ECO:0000256" key="1">
    <source>
        <dbReference type="ARBA" id="ARBA00008936"/>
    </source>
</evidence>
<keyword evidence="2" id="KW-0813">Transport</keyword>
<dbReference type="Gramene" id="PHT94733">
    <property type="protein sequence ID" value="PHT94733"/>
    <property type="gene ID" value="T459_02615"/>
</dbReference>
<dbReference type="GO" id="GO:0005524">
    <property type="term" value="F:ATP binding"/>
    <property type="evidence" value="ECO:0007669"/>
    <property type="project" value="UniProtKB-KW"/>
</dbReference>
<dbReference type="GO" id="GO:0046933">
    <property type="term" value="F:proton-transporting ATP synthase activity, rotational mechanism"/>
    <property type="evidence" value="ECO:0007669"/>
    <property type="project" value="InterPro"/>
</dbReference>
<comment type="caution">
    <text evidence="11">The sequence shown here is derived from an EMBL/GenBank/DDBJ whole genome shotgun (WGS) entry which is preliminary data.</text>
</comment>
<evidence type="ECO:0000256" key="7">
    <source>
        <dbReference type="ARBA" id="ARBA00023136"/>
    </source>
</evidence>
<keyword evidence="12" id="KW-1185">Reference proteome</keyword>
<keyword evidence="8" id="KW-0139">CF(1)</keyword>
<dbReference type="SUPFAM" id="SSF50615">
    <property type="entry name" value="N-terminal domain of alpha and beta subunits of F1 ATP synthase"/>
    <property type="match status" value="1"/>
</dbReference>
<organism evidence="11 12">
    <name type="scientific">Capsicum annuum</name>
    <name type="common">Capsicum pepper</name>
    <dbReference type="NCBI Taxonomy" id="4072"/>
    <lineage>
        <taxon>Eukaryota</taxon>
        <taxon>Viridiplantae</taxon>
        <taxon>Streptophyta</taxon>
        <taxon>Embryophyta</taxon>
        <taxon>Tracheophyta</taxon>
        <taxon>Spermatophyta</taxon>
        <taxon>Magnoliopsida</taxon>
        <taxon>eudicotyledons</taxon>
        <taxon>Gunneridae</taxon>
        <taxon>Pentapetalae</taxon>
        <taxon>asterids</taxon>
        <taxon>lamiids</taxon>
        <taxon>Solanales</taxon>
        <taxon>Solanaceae</taxon>
        <taxon>Solanoideae</taxon>
        <taxon>Capsiceae</taxon>
        <taxon>Capsicum</taxon>
    </lineage>
</organism>
<dbReference type="STRING" id="4072.A0A2G3AKP8"/>
<protein>
    <recommendedName>
        <fullName evidence="10">ATPase F1/V1/A1 complex alpha/beta subunit N-terminal domain-containing protein</fullName>
    </recommendedName>
</protein>
<dbReference type="FunFam" id="2.40.30.20:FF:000001">
    <property type="entry name" value="ATP synthase subunit alpha"/>
    <property type="match status" value="1"/>
</dbReference>
<evidence type="ECO:0000256" key="2">
    <source>
        <dbReference type="ARBA" id="ARBA00022448"/>
    </source>
</evidence>
<accession>A0A2G3AKP8</accession>
<sequence length="87" mass="9502">MVTIRADEISNIRERIEKYNREVKIVNTGTVLQVGDGIARIHGLDEVMAGELVEFEEGTIGIALNLESNNVGVVLIGDGLLIKKEVL</sequence>
<evidence type="ECO:0000256" key="8">
    <source>
        <dbReference type="ARBA" id="ARBA00023196"/>
    </source>
</evidence>
<keyword evidence="5" id="KW-0067">ATP-binding</keyword>
<keyword evidence="3" id="KW-0547">Nucleotide-binding</keyword>
<evidence type="ECO:0000313" key="12">
    <source>
        <dbReference type="Proteomes" id="UP000222542"/>
    </source>
</evidence>
<reference evidence="11 12" key="1">
    <citation type="journal article" date="2014" name="Nat. Genet.">
        <title>Genome sequence of the hot pepper provides insights into the evolution of pungency in Capsicum species.</title>
        <authorList>
            <person name="Kim S."/>
            <person name="Park M."/>
            <person name="Yeom S.I."/>
            <person name="Kim Y.M."/>
            <person name="Lee J.M."/>
            <person name="Lee H.A."/>
            <person name="Seo E."/>
            <person name="Choi J."/>
            <person name="Cheong K."/>
            <person name="Kim K.T."/>
            <person name="Jung K."/>
            <person name="Lee G.W."/>
            <person name="Oh S.K."/>
            <person name="Bae C."/>
            <person name="Kim S.B."/>
            <person name="Lee H.Y."/>
            <person name="Kim S.Y."/>
            <person name="Kim M.S."/>
            <person name="Kang B.C."/>
            <person name="Jo Y.D."/>
            <person name="Yang H.B."/>
            <person name="Jeong H.J."/>
            <person name="Kang W.H."/>
            <person name="Kwon J.K."/>
            <person name="Shin C."/>
            <person name="Lim J.Y."/>
            <person name="Park J.H."/>
            <person name="Huh J.H."/>
            <person name="Kim J.S."/>
            <person name="Kim B.D."/>
            <person name="Cohen O."/>
            <person name="Paran I."/>
            <person name="Suh M.C."/>
            <person name="Lee S.B."/>
            <person name="Kim Y.K."/>
            <person name="Shin Y."/>
            <person name="Noh S.J."/>
            <person name="Park J."/>
            <person name="Seo Y.S."/>
            <person name="Kwon S.Y."/>
            <person name="Kim H.A."/>
            <person name="Park J.M."/>
            <person name="Kim H.J."/>
            <person name="Choi S.B."/>
            <person name="Bosland P.W."/>
            <person name="Reeves G."/>
            <person name="Jo S.H."/>
            <person name="Lee B.W."/>
            <person name="Cho H.T."/>
            <person name="Choi H.S."/>
            <person name="Lee M.S."/>
            <person name="Yu Y."/>
            <person name="Do Choi Y."/>
            <person name="Park B.S."/>
            <person name="van Deynze A."/>
            <person name="Ashrafi H."/>
            <person name="Hill T."/>
            <person name="Kim W.T."/>
            <person name="Pai H.S."/>
            <person name="Ahn H.K."/>
            <person name="Yeam I."/>
            <person name="Giovannoni J.J."/>
            <person name="Rose J.K."/>
            <person name="Sorensen I."/>
            <person name="Lee S.J."/>
            <person name="Kim R.W."/>
            <person name="Choi I.Y."/>
            <person name="Choi B.S."/>
            <person name="Lim J.S."/>
            <person name="Lee Y.H."/>
            <person name="Choi D."/>
        </authorList>
    </citation>
    <scope>NUCLEOTIDE SEQUENCE [LARGE SCALE GENOMIC DNA]</scope>
    <source>
        <strain evidence="12">cv. CM334</strain>
    </source>
</reference>
<dbReference type="InterPro" id="IPR023366">
    <property type="entry name" value="ATP_synth_asu-like_sf"/>
</dbReference>
<keyword evidence="4" id="KW-0375">Hydrogen ion transport</keyword>
<evidence type="ECO:0000313" key="11">
    <source>
        <dbReference type="EMBL" id="PHT94733.1"/>
    </source>
</evidence>
<evidence type="ECO:0000256" key="6">
    <source>
        <dbReference type="ARBA" id="ARBA00023065"/>
    </source>
</evidence>
<dbReference type="InterPro" id="IPR004100">
    <property type="entry name" value="ATPase_F1/V1/A1_a/bsu_N"/>
</dbReference>
<keyword evidence="9" id="KW-0066">ATP synthesis</keyword>
<proteinExistence type="inferred from homology"/>